<protein>
    <submittedName>
        <fullName evidence="2">Uncharacterized protein</fullName>
    </submittedName>
</protein>
<name>A0A8H9HPE3_KITAU</name>
<dbReference type="EMBL" id="BMUB01000006">
    <property type="protein sequence ID" value="GGU76709.1"/>
    <property type="molecule type" value="Genomic_DNA"/>
</dbReference>
<accession>A0A8H9HPE3</accession>
<dbReference type="AlphaFoldDB" id="A0A8H9HPE3"/>
<evidence type="ECO:0000256" key="1">
    <source>
        <dbReference type="SAM" id="MobiDB-lite"/>
    </source>
</evidence>
<proteinExistence type="predicted"/>
<comment type="caution">
    <text evidence="2">The sequence shown here is derived from an EMBL/GenBank/DDBJ whole genome shotgun (WGS) entry which is preliminary data.</text>
</comment>
<evidence type="ECO:0000313" key="3">
    <source>
        <dbReference type="Proteomes" id="UP000610124"/>
    </source>
</evidence>
<dbReference type="Proteomes" id="UP000610124">
    <property type="component" value="Unassembled WGS sequence"/>
</dbReference>
<reference evidence="2" key="1">
    <citation type="journal article" date="2014" name="Int. J. Syst. Evol. Microbiol.">
        <title>Complete genome sequence of Corynebacterium casei LMG S-19264T (=DSM 44701T), isolated from a smear-ripened cheese.</title>
        <authorList>
            <consortium name="US DOE Joint Genome Institute (JGI-PGF)"/>
            <person name="Walter F."/>
            <person name="Albersmeier A."/>
            <person name="Kalinowski J."/>
            <person name="Ruckert C."/>
        </authorList>
    </citation>
    <scope>NUCLEOTIDE SEQUENCE</scope>
    <source>
        <strain evidence="2">JCM 4434</strain>
    </source>
</reference>
<sequence length="126" mass="13032">MGYGGPGRETRTRGPFGRRHPFRLLLPVHPPGIWTCLGFSLWYGEAPKGAETSRSGGTKITAGSHPLPVPAAVRRSVACRSPAAALIAAGRPEEAPGGTRPGPRAVPGPARIAVVERVSEPAPSLG</sequence>
<organism evidence="2 3">
    <name type="scientific">Kitasatospora aureofaciens</name>
    <name type="common">Streptomyces aureofaciens</name>
    <dbReference type="NCBI Taxonomy" id="1894"/>
    <lineage>
        <taxon>Bacteria</taxon>
        <taxon>Bacillati</taxon>
        <taxon>Actinomycetota</taxon>
        <taxon>Actinomycetes</taxon>
        <taxon>Kitasatosporales</taxon>
        <taxon>Streptomycetaceae</taxon>
        <taxon>Kitasatospora</taxon>
    </lineage>
</organism>
<reference evidence="2" key="2">
    <citation type="submission" date="2020-09" db="EMBL/GenBank/DDBJ databases">
        <authorList>
            <person name="Sun Q."/>
            <person name="Ohkuma M."/>
        </authorList>
    </citation>
    <scope>NUCLEOTIDE SEQUENCE</scope>
    <source>
        <strain evidence="2">JCM 4434</strain>
    </source>
</reference>
<feature type="region of interest" description="Disordered" evidence="1">
    <location>
        <begin position="47"/>
        <end position="67"/>
    </location>
</feature>
<gene>
    <name evidence="2" type="ORF">GCM10010502_30590</name>
</gene>
<evidence type="ECO:0000313" key="2">
    <source>
        <dbReference type="EMBL" id="GGU76709.1"/>
    </source>
</evidence>